<name>A0ABV8JV53_9FLAO</name>
<dbReference type="Pfam" id="PF14289">
    <property type="entry name" value="DUF4369"/>
    <property type="match status" value="1"/>
</dbReference>
<keyword evidence="3" id="KW-1015">Disulfide bond</keyword>
<evidence type="ECO:0000256" key="1">
    <source>
        <dbReference type="ARBA" id="ARBA00004196"/>
    </source>
</evidence>
<evidence type="ECO:0000313" key="7">
    <source>
        <dbReference type="EMBL" id="MFC4096679.1"/>
    </source>
</evidence>
<evidence type="ECO:0000256" key="5">
    <source>
        <dbReference type="SAM" id="Coils"/>
    </source>
</evidence>
<dbReference type="InterPro" id="IPR025380">
    <property type="entry name" value="DUF4369"/>
</dbReference>
<comment type="caution">
    <text evidence="7">The sequence shown here is derived from an EMBL/GenBank/DDBJ whole genome shotgun (WGS) entry which is preliminary data.</text>
</comment>
<keyword evidence="8" id="KW-1185">Reference proteome</keyword>
<keyword evidence="2" id="KW-0201">Cytochrome c-type biogenesis</keyword>
<gene>
    <name evidence="7" type="ORF">ACFOUT_12395</name>
</gene>
<dbReference type="EMBL" id="JBHSAW010000010">
    <property type="protein sequence ID" value="MFC4096679.1"/>
    <property type="molecule type" value="Genomic_DNA"/>
</dbReference>
<dbReference type="Pfam" id="PF00578">
    <property type="entry name" value="AhpC-TSA"/>
    <property type="match status" value="1"/>
</dbReference>
<dbReference type="PANTHER" id="PTHR42852">
    <property type="entry name" value="THIOL:DISULFIDE INTERCHANGE PROTEIN DSBE"/>
    <property type="match status" value="1"/>
</dbReference>
<dbReference type="InterPro" id="IPR036249">
    <property type="entry name" value="Thioredoxin-like_sf"/>
</dbReference>
<evidence type="ECO:0000259" key="6">
    <source>
        <dbReference type="PROSITE" id="PS51352"/>
    </source>
</evidence>
<dbReference type="RefSeq" id="WP_192461430.1">
    <property type="nucleotide sequence ID" value="NZ_JACYFJ010000002.1"/>
</dbReference>
<protein>
    <submittedName>
        <fullName evidence="7">DUF4369 domain-containing protein</fullName>
    </submittedName>
</protein>
<keyword evidence="4" id="KW-0676">Redox-active center</keyword>
<dbReference type="InterPro" id="IPR050553">
    <property type="entry name" value="Thioredoxin_ResA/DsbE_sf"/>
</dbReference>
<evidence type="ECO:0000256" key="3">
    <source>
        <dbReference type="ARBA" id="ARBA00023157"/>
    </source>
</evidence>
<dbReference type="InterPro" id="IPR013766">
    <property type="entry name" value="Thioredoxin_domain"/>
</dbReference>
<dbReference type="PROSITE" id="PS51257">
    <property type="entry name" value="PROKAR_LIPOPROTEIN"/>
    <property type="match status" value="1"/>
</dbReference>
<accession>A0ABV8JV53</accession>
<sequence length="376" mass="41445">MKKIVATLSILIGLSACNQKPEGYTVDGNIRGEVENGTNVYLRAVGENGQPVDVDTTTVENGKFSFTGKMDAPEMHYLFVENLMGYAPVILENGSIQLSAQKDSLGMAEVKGTPQNEIFTDYMEQSKELTLRAQSIQQDMQQANVSRDTATAISLRDEMQELQETYKNFELDYIKQHPDALITALLIDRAVGTRTVTAEEAQSMYDALSPEIKNTKIAKSIMEKLEAQKKAEENEKNTSIGAKAPEFTAPNPDGKDVALADVLGKVTLIDFWAAWCKPCRAENPNVVSVYNKYHEKGLNIIGVSLDRTADAWKKAIEDDGLTWNHVSHVAYFNDPIAKLYNVNAIPAAFLLDENGVIIAKNLRGPALEAKVAELLN</sequence>
<comment type="subcellular location">
    <subcellularLocation>
        <location evidence="1">Cell envelope</location>
    </subcellularLocation>
</comment>
<feature type="coiled-coil region" evidence="5">
    <location>
        <begin position="215"/>
        <end position="242"/>
    </location>
</feature>
<dbReference type="CDD" id="cd02966">
    <property type="entry name" value="TlpA_like_family"/>
    <property type="match status" value="1"/>
</dbReference>
<keyword evidence="5" id="KW-0175">Coiled coil</keyword>
<evidence type="ECO:0000313" key="8">
    <source>
        <dbReference type="Proteomes" id="UP001595814"/>
    </source>
</evidence>
<dbReference type="InterPro" id="IPR000866">
    <property type="entry name" value="AhpC/TSA"/>
</dbReference>
<organism evidence="7 8">
    <name type="scientific">Euzebyella saccharophila</name>
    <dbReference type="NCBI Taxonomy" id="679664"/>
    <lineage>
        <taxon>Bacteria</taxon>
        <taxon>Pseudomonadati</taxon>
        <taxon>Bacteroidota</taxon>
        <taxon>Flavobacteriia</taxon>
        <taxon>Flavobacteriales</taxon>
        <taxon>Flavobacteriaceae</taxon>
        <taxon>Euzebyella</taxon>
    </lineage>
</organism>
<dbReference type="SUPFAM" id="SSF52833">
    <property type="entry name" value="Thioredoxin-like"/>
    <property type="match status" value="1"/>
</dbReference>
<dbReference type="PROSITE" id="PS51352">
    <property type="entry name" value="THIOREDOXIN_2"/>
    <property type="match status" value="1"/>
</dbReference>
<evidence type="ECO:0000256" key="4">
    <source>
        <dbReference type="ARBA" id="ARBA00023284"/>
    </source>
</evidence>
<dbReference type="Gene3D" id="3.40.30.10">
    <property type="entry name" value="Glutaredoxin"/>
    <property type="match status" value="1"/>
</dbReference>
<evidence type="ECO:0000256" key="2">
    <source>
        <dbReference type="ARBA" id="ARBA00022748"/>
    </source>
</evidence>
<dbReference type="Proteomes" id="UP001595814">
    <property type="component" value="Unassembled WGS sequence"/>
</dbReference>
<dbReference type="PANTHER" id="PTHR42852:SF6">
    <property type="entry name" value="THIOL:DISULFIDE INTERCHANGE PROTEIN DSBE"/>
    <property type="match status" value="1"/>
</dbReference>
<reference evidence="8" key="1">
    <citation type="journal article" date="2019" name="Int. J. Syst. Evol. Microbiol.">
        <title>The Global Catalogue of Microorganisms (GCM) 10K type strain sequencing project: providing services to taxonomists for standard genome sequencing and annotation.</title>
        <authorList>
            <consortium name="The Broad Institute Genomics Platform"/>
            <consortium name="The Broad Institute Genome Sequencing Center for Infectious Disease"/>
            <person name="Wu L."/>
            <person name="Ma J."/>
        </authorList>
    </citation>
    <scope>NUCLEOTIDE SEQUENCE [LARGE SCALE GENOMIC DNA]</scope>
    <source>
        <strain evidence="8">CECT 7477</strain>
    </source>
</reference>
<proteinExistence type="predicted"/>
<feature type="domain" description="Thioredoxin" evidence="6">
    <location>
        <begin position="238"/>
        <end position="376"/>
    </location>
</feature>